<dbReference type="Gene3D" id="2.130.10.10">
    <property type="entry name" value="YVTN repeat-like/Quinoprotein amine dehydrogenase"/>
    <property type="match status" value="1"/>
</dbReference>
<proteinExistence type="predicted"/>
<keyword evidence="2" id="KW-1185">Reference proteome</keyword>
<dbReference type="Proteomes" id="UP001379533">
    <property type="component" value="Chromosome"/>
</dbReference>
<dbReference type="InterPro" id="IPR015943">
    <property type="entry name" value="WD40/YVTN_repeat-like_dom_sf"/>
</dbReference>
<evidence type="ECO:0000313" key="2">
    <source>
        <dbReference type="Proteomes" id="UP001379533"/>
    </source>
</evidence>
<dbReference type="RefSeq" id="WP_394844468.1">
    <property type="nucleotide sequence ID" value="NZ_CP089982.1"/>
</dbReference>
<dbReference type="SUPFAM" id="SSF50998">
    <property type="entry name" value="Quinoprotein alcohol dehydrogenase-like"/>
    <property type="match status" value="1"/>
</dbReference>
<name>A0ABZ2K5A7_9BACT</name>
<reference evidence="1 2" key="1">
    <citation type="submission" date="2021-12" db="EMBL/GenBank/DDBJ databases">
        <title>Discovery of the Pendulisporaceae a myxobacterial family with distinct sporulation behavior and unique specialized metabolism.</title>
        <authorList>
            <person name="Garcia R."/>
            <person name="Popoff A."/>
            <person name="Bader C.D."/>
            <person name="Loehr J."/>
            <person name="Walesch S."/>
            <person name="Walt C."/>
            <person name="Boldt J."/>
            <person name="Bunk B."/>
            <person name="Haeckl F.J.F.P.J."/>
            <person name="Gunesch A.P."/>
            <person name="Birkelbach J."/>
            <person name="Nuebel U."/>
            <person name="Pietschmann T."/>
            <person name="Bach T."/>
            <person name="Mueller R."/>
        </authorList>
    </citation>
    <scope>NUCLEOTIDE SEQUENCE [LARGE SCALE GENOMIC DNA]</scope>
    <source>
        <strain evidence="1 2">MSr12523</strain>
    </source>
</reference>
<gene>
    <name evidence="1" type="ORF">LZC95_46365</name>
</gene>
<evidence type="ECO:0000313" key="1">
    <source>
        <dbReference type="EMBL" id="WXA93868.1"/>
    </source>
</evidence>
<dbReference type="InterPro" id="IPR011047">
    <property type="entry name" value="Quinoprotein_ADH-like_sf"/>
</dbReference>
<accession>A0ABZ2K5A7</accession>
<sequence>MYKLVPSPNLTFSRFETRSSECVQASSTRSGRVAARSRRYEELALFAPIDDGPLGHQPPRVINLPPGGKNIVLERPGANGGGLDVRSATGKLDSGGPTISAGAHVLAHDDRYYLDVLGYSWAGEPDKEWAGGHLNPYGESLARSVVNGEARSLIVTPAGQTPDHPTVPDYMMAELNRPYDADRLRHLGWQYSVEGAGVGAIDAAGHTVMALPSGRLVVLLPQGDERKYGVLTLDAAIPPNATDLSIVPPYAMVLYGGGDAGKLVADRSASITSSRLEARRPDGSLAWSANAAFLAKQPPIDGNGRVYLVGGGIAAFDLDGKLLWSAQSNVPLRATAFADGTLAVVRGSELQIVAPDGTIRQSFRANEALTTYPAIASDGSVWAASAKMLYQAR</sequence>
<protein>
    <submittedName>
        <fullName evidence="1">PQQ-like beta-propeller repeat protein</fullName>
    </submittedName>
</protein>
<organism evidence="1 2">
    <name type="scientific">Pendulispora brunnea</name>
    <dbReference type="NCBI Taxonomy" id="2905690"/>
    <lineage>
        <taxon>Bacteria</taxon>
        <taxon>Pseudomonadati</taxon>
        <taxon>Myxococcota</taxon>
        <taxon>Myxococcia</taxon>
        <taxon>Myxococcales</taxon>
        <taxon>Sorangiineae</taxon>
        <taxon>Pendulisporaceae</taxon>
        <taxon>Pendulispora</taxon>
    </lineage>
</organism>
<dbReference type="EMBL" id="CP089982">
    <property type="protein sequence ID" value="WXA93868.1"/>
    <property type="molecule type" value="Genomic_DNA"/>
</dbReference>